<gene>
    <name evidence="4" type="primary">rtcR</name>
    <name evidence="4" type="ORF">NX782_16090</name>
</gene>
<dbReference type="Pfam" id="PF00158">
    <property type="entry name" value="Sigma54_activat"/>
    <property type="match status" value="1"/>
</dbReference>
<evidence type="ECO:0000256" key="2">
    <source>
        <dbReference type="ARBA" id="ARBA00022840"/>
    </source>
</evidence>
<proteinExistence type="predicted"/>
<keyword evidence="1" id="KW-0547">Nucleotide-binding</keyword>
<dbReference type="SUPFAM" id="SSF52540">
    <property type="entry name" value="P-loop containing nucleoside triphosphate hydrolases"/>
    <property type="match status" value="1"/>
</dbReference>
<dbReference type="SMART" id="SM00382">
    <property type="entry name" value="AAA"/>
    <property type="match status" value="1"/>
</dbReference>
<feature type="domain" description="Sigma-54 factor interaction" evidence="3">
    <location>
        <begin position="186"/>
        <end position="424"/>
    </location>
</feature>
<dbReference type="PIRSF" id="PIRSF037354">
    <property type="entry name" value="Txn_actvtr_RtcR"/>
    <property type="match status" value="1"/>
</dbReference>
<dbReference type="InterPro" id="IPR058031">
    <property type="entry name" value="AAA_lid_NorR"/>
</dbReference>
<reference evidence="4 5" key="1">
    <citation type="submission" date="2022-08" db="EMBL/GenBank/DDBJ databases">
        <title>Reclassification of Massilia species as members of the genera Telluria, Duganella, Pseudoduganella, Mokoshia gen. nov. and Zemynaea gen. nov. using orthogonal and non-orthogonal genome-based approaches.</title>
        <authorList>
            <person name="Bowman J.P."/>
        </authorList>
    </citation>
    <scope>NUCLEOTIDE SEQUENCE [LARGE SCALE GENOMIC DNA]</scope>
    <source>
        <strain evidence="4 5">LMG 28164</strain>
    </source>
</reference>
<dbReference type="PANTHER" id="PTHR32071:SF14">
    <property type="entry name" value="TRANSCRIPTIONAL REGULATORY PROTEIN RTCR"/>
    <property type="match status" value="1"/>
</dbReference>
<dbReference type="CDD" id="cd00009">
    <property type="entry name" value="AAA"/>
    <property type="match status" value="1"/>
</dbReference>
<dbReference type="Proteomes" id="UP001205560">
    <property type="component" value="Unassembled WGS sequence"/>
</dbReference>
<evidence type="ECO:0000313" key="5">
    <source>
        <dbReference type="Proteomes" id="UP001205560"/>
    </source>
</evidence>
<dbReference type="PROSITE" id="PS50045">
    <property type="entry name" value="SIGMA54_INTERACT_4"/>
    <property type="match status" value="1"/>
</dbReference>
<dbReference type="Pfam" id="PF25601">
    <property type="entry name" value="AAA_lid_14"/>
    <property type="match status" value="1"/>
</dbReference>
<accession>A0ABT2A940</accession>
<dbReference type="PANTHER" id="PTHR32071">
    <property type="entry name" value="TRANSCRIPTIONAL REGULATORY PROTEIN"/>
    <property type="match status" value="1"/>
</dbReference>
<keyword evidence="2" id="KW-0067">ATP-binding</keyword>
<sequence length="539" mass="60166">MKNIKIVVIGFVGTQLDSGKGSARWEKWRPTVALTQHEDVVVDRIELLFNGQMQALVEQVGQDIGAVSPETTVVPHHIAIDDPWDFEQVYGALFDFAKTYPFDPENEEYWVHITTGTHVVQICLFLMTEANYFPGRLLQTSPPRRHAPGKPGSYALIDLDLSKYDQIAQRFSREQQEGVAFLKSGIATRNGRFNGMIEEIERVAIKSKAPMLLMGPTGAGKSFLARRLYALKKARRQIDGAFVEINCATLHGDGAGSTLFGHIKGAFTGAASGRAGLLRTADKGVLFLDEIGELGLDEQAMLLKAIEEKRFLPVGGDHEVHSDFQLIAGTNRDLAREVARGRFRDDLFARINLWTYELPGLAERPEDIEPNIDYLLREFGAEHGQMVRFNKEARDRYMRFAMSDRARWTGNFRDLSASVMRMATLAEAGRISNEIVEAECLRLKRLWQPLREVGDGAIDAGPDLDLEALLGTEAVAGLDQFDALQLAAVLRVCRQSKSLSDAGRRLFAVSRSAKRQPNDADRLKKYLARFGLSWDALQS</sequence>
<dbReference type="EMBL" id="JANUGX010000019">
    <property type="protein sequence ID" value="MCS0590714.1"/>
    <property type="molecule type" value="Genomic_DNA"/>
</dbReference>
<dbReference type="InterPro" id="IPR027417">
    <property type="entry name" value="P-loop_NTPase"/>
</dbReference>
<keyword evidence="5" id="KW-1185">Reference proteome</keyword>
<evidence type="ECO:0000256" key="1">
    <source>
        <dbReference type="ARBA" id="ARBA00022741"/>
    </source>
</evidence>
<dbReference type="NCBIfam" id="NF038308">
    <property type="entry name" value="RNA_repair_RtcR"/>
    <property type="match status" value="1"/>
</dbReference>
<dbReference type="InterPro" id="IPR017183">
    <property type="entry name" value="Sigma54_dep_tscrpt_act_RtcR"/>
</dbReference>
<dbReference type="RefSeq" id="WP_258846491.1">
    <property type="nucleotide sequence ID" value="NZ_JANUGX010000019.1"/>
</dbReference>
<dbReference type="Pfam" id="PF06956">
    <property type="entry name" value="RtcR"/>
    <property type="match status" value="1"/>
</dbReference>
<protein>
    <submittedName>
        <fullName evidence="4">RNA repair transcriptional activator RtcR</fullName>
    </submittedName>
</protein>
<evidence type="ECO:0000259" key="3">
    <source>
        <dbReference type="PROSITE" id="PS50045"/>
    </source>
</evidence>
<organism evidence="4 5">
    <name type="scientific">Massilia norwichensis</name>
    <dbReference type="NCBI Taxonomy" id="1442366"/>
    <lineage>
        <taxon>Bacteria</taxon>
        <taxon>Pseudomonadati</taxon>
        <taxon>Pseudomonadota</taxon>
        <taxon>Betaproteobacteria</taxon>
        <taxon>Burkholderiales</taxon>
        <taxon>Oxalobacteraceae</taxon>
        <taxon>Telluria group</taxon>
        <taxon>Massilia</taxon>
    </lineage>
</organism>
<name>A0ABT2A940_9BURK</name>
<dbReference type="InterPro" id="IPR002078">
    <property type="entry name" value="Sigma_54_int"/>
</dbReference>
<dbReference type="InterPro" id="IPR009715">
    <property type="entry name" value="RtcR"/>
</dbReference>
<dbReference type="InterPro" id="IPR003593">
    <property type="entry name" value="AAA+_ATPase"/>
</dbReference>
<evidence type="ECO:0000313" key="4">
    <source>
        <dbReference type="EMBL" id="MCS0590714.1"/>
    </source>
</evidence>
<dbReference type="Gene3D" id="1.10.8.60">
    <property type="match status" value="1"/>
</dbReference>
<comment type="caution">
    <text evidence="4">The sequence shown here is derived from an EMBL/GenBank/DDBJ whole genome shotgun (WGS) entry which is preliminary data.</text>
</comment>
<dbReference type="Gene3D" id="3.40.50.300">
    <property type="entry name" value="P-loop containing nucleotide triphosphate hydrolases"/>
    <property type="match status" value="1"/>
</dbReference>